<proteinExistence type="predicted"/>
<gene>
    <name evidence="2" type="ordered locus">Bsph_3297</name>
</gene>
<dbReference type="EMBL" id="CP000817">
    <property type="protein sequence ID" value="ACA40800.1"/>
    <property type="molecule type" value="Genomic_DNA"/>
</dbReference>
<reference evidence="2 3" key="1">
    <citation type="journal article" date="2008" name="J. Bacteriol.">
        <title>Complete genome sequence of the mosquitocidal bacterium Bacillus sphaericus C3-41 and comparison with those of closely related Bacillus species.</title>
        <authorList>
            <person name="Hu X."/>
            <person name="Fan W."/>
            <person name="Han B."/>
            <person name="Liu H."/>
            <person name="Zheng D."/>
            <person name="Li Q."/>
            <person name="Dong W."/>
            <person name="Yan J."/>
            <person name="Gao M."/>
            <person name="Berry C."/>
            <person name="Yuan Z."/>
        </authorList>
    </citation>
    <scope>NUCLEOTIDE SEQUENCE [LARGE SCALE GENOMIC DNA]</scope>
    <source>
        <strain evidence="2 3">C3-41</strain>
    </source>
</reference>
<dbReference type="EnsemblBacteria" id="ACA40800">
    <property type="protein sequence ID" value="ACA40800"/>
    <property type="gene ID" value="Bsph_3297"/>
</dbReference>
<dbReference type="SUPFAM" id="SSF53335">
    <property type="entry name" value="S-adenosyl-L-methionine-dependent methyltransferases"/>
    <property type="match status" value="1"/>
</dbReference>
<dbReference type="InterPro" id="IPR029063">
    <property type="entry name" value="SAM-dependent_MTases_sf"/>
</dbReference>
<evidence type="ECO:0000313" key="3">
    <source>
        <dbReference type="Proteomes" id="UP000002164"/>
    </source>
</evidence>
<accession>B1HQR3</accession>
<evidence type="ECO:0000259" key="1">
    <source>
        <dbReference type="Pfam" id="PF13649"/>
    </source>
</evidence>
<organism evidence="2 3">
    <name type="scientific">Lysinibacillus sphaericus (strain C3-41)</name>
    <dbReference type="NCBI Taxonomy" id="444177"/>
    <lineage>
        <taxon>Bacteria</taxon>
        <taxon>Bacillati</taxon>
        <taxon>Bacillota</taxon>
        <taxon>Bacilli</taxon>
        <taxon>Bacillales</taxon>
        <taxon>Bacillaceae</taxon>
        <taxon>Lysinibacillus</taxon>
    </lineage>
</organism>
<dbReference type="HOGENOM" id="CLU_069129_7_2_9"/>
<sequence>MLDRGIVMVSFYGSLSTELYDIDKYIGKSFGDVEYYSKRLEGVKGKILEPAVGNGRILIPLLHKGLNIEGFDLSDDMLQLCKKNCAESELTPNLYSLNMCNFSLEQKYEAIIIPTGSFLLLHQREDSLKALKCFYDHLEDGGRLIVDTFLPDSFEKGYVSTRVFKNQDGDSITLEEVLVDVDYINQFTITHNKYQKWENTKLIDTELEIFPLKWYGVEEFRGILQDIGFKDVTISSDYEYNKYPTDGSQVFTYEAIK</sequence>
<dbReference type="KEGG" id="lsp:Bsph_3297"/>
<name>B1HQR3_LYSSC</name>
<dbReference type="CDD" id="cd02440">
    <property type="entry name" value="AdoMet_MTases"/>
    <property type="match status" value="1"/>
</dbReference>
<dbReference type="AlphaFoldDB" id="B1HQR3"/>
<protein>
    <recommendedName>
        <fullName evidence="1">Methyltransferase domain-containing protein</fullName>
    </recommendedName>
</protein>
<evidence type="ECO:0000313" key="2">
    <source>
        <dbReference type="EMBL" id="ACA40800.1"/>
    </source>
</evidence>
<feature type="domain" description="Methyltransferase" evidence="1">
    <location>
        <begin position="47"/>
        <end position="142"/>
    </location>
</feature>
<dbReference type="Proteomes" id="UP000002164">
    <property type="component" value="Chromosome"/>
</dbReference>
<dbReference type="Gene3D" id="2.20.130.10">
    <property type="entry name" value="CAC2371-like domains"/>
    <property type="match status" value="1"/>
</dbReference>
<dbReference type="Gene3D" id="3.40.50.150">
    <property type="entry name" value="Vaccinia Virus protein VP39"/>
    <property type="match status" value="1"/>
</dbReference>
<dbReference type="InterPro" id="IPR041698">
    <property type="entry name" value="Methyltransf_25"/>
</dbReference>
<dbReference type="Pfam" id="PF13649">
    <property type="entry name" value="Methyltransf_25"/>
    <property type="match status" value="1"/>
</dbReference>